<name>A0A9P9ABQ7_9PEZI</name>
<keyword evidence="1" id="KW-1133">Transmembrane helix</keyword>
<comment type="caution">
    <text evidence="2">The sequence shown here is derived from an EMBL/GenBank/DDBJ whole genome shotgun (WGS) entry which is preliminary data.</text>
</comment>
<dbReference type="Proteomes" id="UP000770015">
    <property type="component" value="Unassembled WGS sequence"/>
</dbReference>
<keyword evidence="1" id="KW-0472">Membrane</keyword>
<dbReference type="EMBL" id="JAGSXJ010000003">
    <property type="protein sequence ID" value="KAH6693666.1"/>
    <property type="molecule type" value="Genomic_DNA"/>
</dbReference>
<dbReference type="OrthoDB" id="4827041at2759"/>
<feature type="transmembrane region" description="Helical" evidence="1">
    <location>
        <begin position="302"/>
        <end position="324"/>
    </location>
</feature>
<dbReference type="AlphaFoldDB" id="A0A9P9ABQ7"/>
<protein>
    <submittedName>
        <fullName evidence="2">Uncharacterized protein</fullName>
    </submittedName>
</protein>
<keyword evidence="1" id="KW-0812">Transmembrane</keyword>
<evidence type="ECO:0000313" key="2">
    <source>
        <dbReference type="EMBL" id="KAH6693666.1"/>
    </source>
</evidence>
<reference evidence="2" key="1">
    <citation type="journal article" date="2021" name="Nat. Commun.">
        <title>Genetic determinants of endophytism in the Arabidopsis root mycobiome.</title>
        <authorList>
            <person name="Mesny F."/>
            <person name="Miyauchi S."/>
            <person name="Thiergart T."/>
            <person name="Pickel B."/>
            <person name="Atanasova L."/>
            <person name="Karlsson M."/>
            <person name="Huettel B."/>
            <person name="Barry K.W."/>
            <person name="Haridas S."/>
            <person name="Chen C."/>
            <person name="Bauer D."/>
            <person name="Andreopoulos W."/>
            <person name="Pangilinan J."/>
            <person name="LaButti K."/>
            <person name="Riley R."/>
            <person name="Lipzen A."/>
            <person name="Clum A."/>
            <person name="Drula E."/>
            <person name="Henrissat B."/>
            <person name="Kohler A."/>
            <person name="Grigoriev I.V."/>
            <person name="Martin F.M."/>
            <person name="Hacquard S."/>
        </authorList>
    </citation>
    <scope>NUCLEOTIDE SEQUENCE</scope>
    <source>
        <strain evidence="2">MPI-SDFR-AT-0117</strain>
    </source>
</reference>
<accession>A0A9P9ABQ7</accession>
<evidence type="ECO:0000256" key="1">
    <source>
        <dbReference type="SAM" id="Phobius"/>
    </source>
</evidence>
<sequence>MQQQSVTVGRDIQGVFWPGQSLSTTKDAYYERLSERVSTELSTLEKKYPKYLPKNSAFDILAFLQPSAITTRRALTEAITTSRRELLHCPGAVEDIASVIVWCWTMVVVNLQSKSVSASPGWDYDEPLQDAVATAFRQLATSSEGYSPREVDPDLSAASLKHHQNVRIEWTTVITEHLQLTRRGDSISLSVFEHKIWVRNQLNAGPDRCAVPAEVLEELMMTLNLLFPIGDPPTEKLLRRHERETSILSVGYCRRDRPRDLRWYKYWRGRLSALDDLLNGPQRGFRNVWRLGRRKENMMNVFVFWTSGVVVLVPTIVCGIWSLVVSREGYNLAVKAYDLAVAQACADPDVRENLPQYCK</sequence>
<proteinExistence type="predicted"/>
<gene>
    <name evidence="2" type="ORF">F5X68DRAFT_248042</name>
</gene>
<evidence type="ECO:0000313" key="3">
    <source>
        <dbReference type="Proteomes" id="UP000770015"/>
    </source>
</evidence>
<keyword evidence="3" id="KW-1185">Reference proteome</keyword>
<organism evidence="2 3">
    <name type="scientific">Plectosphaerella plurivora</name>
    <dbReference type="NCBI Taxonomy" id="936078"/>
    <lineage>
        <taxon>Eukaryota</taxon>
        <taxon>Fungi</taxon>
        <taxon>Dikarya</taxon>
        <taxon>Ascomycota</taxon>
        <taxon>Pezizomycotina</taxon>
        <taxon>Sordariomycetes</taxon>
        <taxon>Hypocreomycetidae</taxon>
        <taxon>Glomerellales</taxon>
        <taxon>Plectosphaerellaceae</taxon>
        <taxon>Plectosphaerella</taxon>
    </lineage>
</organism>